<name>A0A7U3ZQF5_RUNSL</name>
<dbReference type="PANTHER" id="PTHR42756">
    <property type="entry name" value="TRANSCRIPTIONAL REGULATOR, MARR"/>
    <property type="match status" value="1"/>
</dbReference>
<keyword evidence="3" id="KW-0804">Transcription</keyword>
<keyword evidence="6" id="KW-1185">Reference proteome</keyword>
<evidence type="ECO:0000313" key="5">
    <source>
        <dbReference type="EMBL" id="AEI51477.1"/>
    </source>
</evidence>
<reference evidence="5 6" key="2">
    <citation type="journal article" date="2012" name="Stand. Genomic Sci.">
        <title>Complete genome sequence of the aquatic bacterium Runella slithyformis type strain (LSU 4(T)).</title>
        <authorList>
            <person name="Copeland A."/>
            <person name="Zhang X."/>
            <person name="Misra M."/>
            <person name="Lapidus A."/>
            <person name="Nolan M."/>
            <person name="Lucas S."/>
            <person name="Deshpande S."/>
            <person name="Cheng J.F."/>
            <person name="Tapia R."/>
            <person name="Goodwin L.A."/>
            <person name="Pitluck S."/>
            <person name="Liolios K."/>
            <person name="Pagani I."/>
            <person name="Ivanova N."/>
            <person name="Mikhailova N."/>
            <person name="Pati A."/>
            <person name="Chen A."/>
            <person name="Palaniappan K."/>
            <person name="Land M."/>
            <person name="Hauser L."/>
            <person name="Pan C."/>
            <person name="Jeffries C.D."/>
            <person name="Detter J.C."/>
            <person name="Brambilla E.M."/>
            <person name="Rohde M."/>
            <person name="Djao O.D."/>
            <person name="Goker M."/>
            <person name="Sikorski J."/>
            <person name="Tindall B.J."/>
            <person name="Woyke T."/>
            <person name="Bristow J."/>
            <person name="Eisen J.A."/>
            <person name="Markowitz V."/>
            <person name="Hugenholtz P."/>
            <person name="Kyrpides N.C."/>
            <person name="Klenk H.P."/>
            <person name="Mavromatis K."/>
        </authorList>
    </citation>
    <scope>NUCLEOTIDE SEQUENCE [LARGE SCALE GENOMIC DNA]</scope>
    <source>
        <strain evidence="6">ATCC 29530 / DSM 19594 / LMG 11500 / NCIMB 11436 / LSU 4</strain>
    </source>
</reference>
<feature type="domain" description="HTH marR-type" evidence="4">
    <location>
        <begin position="17"/>
        <end position="149"/>
    </location>
</feature>
<dbReference type="InterPro" id="IPR036390">
    <property type="entry name" value="WH_DNA-bd_sf"/>
</dbReference>
<keyword evidence="1" id="KW-0805">Transcription regulation</keyword>
<dbReference type="AlphaFoldDB" id="A0A7U3ZQF5"/>
<dbReference type="InterPro" id="IPR023187">
    <property type="entry name" value="Tscrpt_reg_MarR-type_CS"/>
</dbReference>
<dbReference type="PROSITE" id="PS01117">
    <property type="entry name" value="HTH_MARR_1"/>
    <property type="match status" value="1"/>
</dbReference>
<dbReference type="PANTHER" id="PTHR42756:SF1">
    <property type="entry name" value="TRANSCRIPTIONAL REPRESSOR OF EMRAB OPERON"/>
    <property type="match status" value="1"/>
</dbReference>
<dbReference type="RefSeq" id="WP_013930751.1">
    <property type="nucleotide sequence ID" value="NC_015703.1"/>
</dbReference>
<dbReference type="SUPFAM" id="SSF46785">
    <property type="entry name" value="Winged helix' DNA-binding domain"/>
    <property type="match status" value="1"/>
</dbReference>
<dbReference type="PRINTS" id="PR00598">
    <property type="entry name" value="HTHMARR"/>
</dbReference>
<dbReference type="GO" id="GO:0003700">
    <property type="term" value="F:DNA-binding transcription factor activity"/>
    <property type="evidence" value="ECO:0007669"/>
    <property type="project" value="InterPro"/>
</dbReference>
<dbReference type="Gene3D" id="1.10.10.10">
    <property type="entry name" value="Winged helix-like DNA-binding domain superfamily/Winged helix DNA-binding domain"/>
    <property type="match status" value="1"/>
</dbReference>
<keyword evidence="2" id="KW-0238">DNA-binding</keyword>
<dbReference type="InterPro" id="IPR000835">
    <property type="entry name" value="HTH_MarR-typ"/>
</dbReference>
<evidence type="ECO:0000256" key="1">
    <source>
        <dbReference type="ARBA" id="ARBA00023015"/>
    </source>
</evidence>
<protein>
    <submittedName>
        <fullName evidence="5">Regulatory protein MarR</fullName>
    </submittedName>
</protein>
<dbReference type="Proteomes" id="UP000000493">
    <property type="component" value="Chromosome"/>
</dbReference>
<evidence type="ECO:0000313" key="6">
    <source>
        <dbReference type="Proteomes" id="UP000000493"/>
    </source>
</evidence>
<dbReference type="KEGG" id="rsi:Runsl_5177"/>
<dbReference type="PROSITE" id="PS50995">
    <property type="entry name" value="HTH_MARR_2"/>
    <property type="match status" value="1"/>
</dbReference>
<dbReference type="SMART" id="SM00347">
    <property type="entry name" value="HTH_MARR"/>
    <property type="match status" value="1"/>
</dbReference>
<reference evidence="6" key="1">
    <citation type="submission" date="2011-06" db="EMBL/GenBank/DDBJ databases">
        <title>The complete genome of chromosome of Runella slithyformis DSM 19594.</title>
        <authorList>
            <consortium name="US DOE Joint Genome Institute (JGI-PGF)"/>
            <person name="Lucas S."/>
            <person name="Han J."/>
            <person name="Lapidus A."/>
            <person name="Bruce D."/>
            <person name="Goodwin L."/>
            <person name="Pitluck S."/>
            <person name="Peters L."/>
            <person name="Kyrpides N."/>
            <person name="Mavromatis K."/>
            <person name="Ivanova N."/>
            <person name="Ovchinnikova G."/>
            <person name="Zhang X."/>
            <person name="Misra M."/>
            <person name="Detter J.C."/>
            <person name="Tapia R."/>
            <person name="Han C."/>
            <person name="Land M."/>
            <person name="Hauser L."/>
            <person name="Markowitz V."/>
            <person name="Cheng J.-F."/>
            <person name="Hugenholtz P."/>
            <person name="Woyke T."/>
            <person name="Wu D."/>
            <person name="Tindall B."/>
            <person name="Faehrich R."/>
            <person name="Brambilla E."/>
            <person name="Klenk H.-P."/>
            <person name="Eisen J.A."/>
        </authorList>
    </citation>
    <scope>NUCLEOTIDE SEQUENCE [LARGE SCALE GENOMIC DNA]</scope>
    <source>
        <strain evidence="6">ATCC 29530 / DSM 19594 / LMG 11500 / NCIMB 11436 / LSU 4</strain>
    </source>
</reference>
<dbReference type="Pfam" id="PF12802">
    <property type="entry name" value="MarR_2"/>
    <property type="match status" value="1"/>
</dbReference>
<gene>
    <name evidence="5" type="ordered locus">Runsl_5177</name>
</gene>
<evidence type="ECO:0000259" key="4">
    <source>
        <dbReference type="PROSITE" id="PS50995"/>
    </source>
</evidence>
<evidence type="ECO:0000256" key="3">
    <source>
        <dbReference type="ARBA" id="ARBA00023163"/>
    </source>
</evidence>
<evidence type="ECO:0000256" key="2">
    <source>
        <dbReference type="ARBA" id="ARBA00023125"/>
    </source>
</evidence>
<organism evidence="5 6">
    <name type="scientific">Runella slithyformis (strain ATCC 29530 / DSM 19594 / LMG 11500 / NCIMB 11436 / LSU 4)</name>
    <dbReference type="NCBI Taxonomy" id="761193"/>
    <lineage>
        <taxon>Bacteria</taxon>
        <taxon>Pseudomonadati</taxon>
        <taxon>Bacteroidota</taxon>
        <taxon>Cytophagia</taxon>
        <taxon>Cytophagales</taxon>
        <taxon>Spirosomataceae</taxon>
        <taxon>Runella</taxon>
    </lineage>
</organism>
<proteinExistence type="predicted"/>
<dbReference type="GO" id="GO:0003677">
    <property type="term" value="F:DNA binding"/>
    <property type="evidence" value="ECO:0007669"/>
    <property type="project" value="UniProtKB-KW"/>
</dbReference>
<dbReference type="InterPro" id="IPR036388">
    <property type="entry name" value="WH-like_DNA-bd_sf"/>
</dbReference>
<dbReference type="EMBL" id="CP002859">
    <property type="protein sequence ID" value="AEI51477.1"/>
    <property type="molecule type" value="Genomic_DNA"/>
</dbReference>
<sequence>MSIETDIKQSKFRNAYHKMALNLIYTTSWLANSQACLLKPYDLTTQQYNVLRILRGQHPNPVRVNDIIERMMDKMSNASRLVDKLLVKGLVRRTECPHDRRAVDVIITTEGLKILAELDEMQGEWEQKLQNVTEEEASLLSDLLDKLRGSV</sequence>
<accession>A0A7U3ZQF5</accession>